<feature type="region of interest" description="Disordered" evidence="1">
    <location>
        <begin position="129"/>
        <end position="181"/>
    </location>
</feature>
<keyword evidence="3" id="KW-1185">Reference proteome</keyword>
<dbReference type="EMBL" id="MU864671">
    <property type="protein sequence ID" value="KAK4182369.1"/>
    <property type="molecule type" value="Genomic_DNA"/>
</dbReference>
<dbReference type="Proteomes" id="UP001302126">
    <property type="component" value="Unassembled WGS sequence"/>
</dbReference>
<proteinExistence type="predicted"/>
<evidence type="ECO:0000313" key="3">
    <source>
        <dbReference type="Proteomes" id="UP001302126"/>
    </source>
</evidence>
<dbReference type="GO" id="GO:0006139">
    <property type="term" value="P:nucleobase-containing compound metabolic process"/>
    <property type="evidence" value="ECO:0007669"/>
    <property type="project" value="UniProtKB-ARBA"/>
</dbReference>
<name>A0AAN6WIF8_9PEZI</name>
<gene>
    <name evidence="2" type="ORF">QBC35DRAFT_468145</name>
</gene>
<organism evidence="2 3">
    <name type="scientific">Podospora australis</name>
    <dbReference type="NCBI Taxonomy" id="1536484"/>
    <lineage>
        <taxon>Eukaryota</taxon>
        <taxon>Fungi</taxon>
        <taxon>Dikarya</taxon>
        <taxon>Ascomycota</taxon>
        <taxon>Pezizomycotina</taxon>
        <taxon>Sordariomycetes</taxon>
        <taxon>Sordariomycetidae</taxon>
        <taxon>Sordariales</taxon>
        <taxon>Podosporaceae</taxon>
        <taxon>Podospora</taxon>
    </lineage>
</organism>
<evidence type="ECO:0000313" key="2">
    <source>
        <dbReference type="EMBL" id="KAK4182369.1"/>
    </source>
</evidence>
<evidence type="ECO:0000256" key="1">
    <source>
        <dbReference type="SAM" id="MobiDB-lite"/>
    </source>
</evidence>
<dbReference type="InterPro" id="IPR016193">
    <property type="entry name" value="Cytidine_deaminase-like"/>
</dbReference>
<sequence length="394" mass="43664">MKNDKYLNLCLEQAALSPLHFRHGAIVVKGGKVIGKGFNDYRSGYDGGTALKTGRDSIRRSATFVDAAMDHKDCRSKKSTFTPFEAMSGGNFTNACLSMHSEMMAINSALSSSSTLSATALSRVKARVQASLSDHGKRQSQQRKREATLGAGFHRGLRQAASFSDKKNQNQGRSGQQTERKHVIRTEFKSDTVGGEFRGTRIKSSASHNINDGTNRSKIHVLPAKPRVDNTMSPIKPRDRMKHPKVVGADVYVVRLASDRQPQERTSQKTIKMTLRPNPAPVARTGSLHDELTSKVSAKGTPPSTCQRRNILQDERLPTATSSRPCYRCVDYMHSVGIKRVFWTNEHGQWEGAKVRGLVDIIDGHTRGAGADTEGLFVTKHEVLLRRRLMLIKR</sequence>
<reference evidence="2" key="1">
    <citation type="journal article" date="2023" name="Mol. Phylogenet. Evol.">
        <title>Genome-scale phylogeny and comparative genomics of the fungal order Sordariales.</title>
        <authorList>
            <person name="Hensen N."/>
            <person name="Bonometti L."/>
            <person name="Westerberg I."/>
            <person name="Brannstrom I.O."/>
            <person name="Guillou S."/>
            <person name="Cros-Aarteil S."/>
            <person name="Calhoun S."/>
            <person name="Haridas S."/>
            <person name="Kuo A."/>
            <person name="Mondo S."/>
            <person name="Pangilinan J."/>
            <person name="Riley R."/>
            <person name="LaButti K."/>
            <person name="Andreopoulos B."/>
            <person name="Lipzen A."/>
            <person name="Chen C."/>
            <person name="Yan M."/>
            <person name="Daum C."/>
            <person name="Ng V."/>
            <person name="Clum A."/>
            <person name="Steindorff A."/>
            <person name="Ohm R.A."/>
            <person name="Martin F."/>
            <person name="Silar P."/>
            <person name="Natvig D.O."/>
            <person name="Lalanne C."/>
            <person name="Gautier V."/>
            <person name="Ament-Velasquez S.L."/>
            <person name="Kruys A."/>
            <person name="Hutchinson M.I."/>
            <person name="Powell A.J."/>
            <person name="Barry K."/>
            <person name="Miller A.N."/>
            <person name="Grigoriev I.V."/>
            <person name="Debuchy R."/>
            <person name="Gladieux P."/>
            <person name="Hiltunen Thoren M."/>
            <person name="Johannesson H."/>
        </authorList>
    </citation>
    <scope>NUCLEOTIDE SEQUENCE</scope>
    <source>
        <strain evidence="2">PSN309</strain>
    </source>
</reference>
<evidence type="ECO:0008006" key="4">
    <source>
        <dbReference type="Google" id="ProtNLM"/>
    </source>
</evidence>
<accession>A0AAN6WIF8</accession>
<dbReference type="AlphaFoldDB" id="A0AAN6WIF8"/>
<dbReference type="GO" id="GO:0003824">
    <property type="term" value="F:catalytic activity"/>
    <property type="evidence" value="ECO:0007669"/>
    <property type="project" value="InterPro"/>
</dbReference>
<dbReference type="SUPFAM" id="SSF53927">
    <property type="entry name" value="Cytidine deaminase-like"/>
    <property type="match status" value="1"/>
</dbReference>
<reference evidence="2" key="2">
    <citation type="submission" date="2023-05" db="EMBL/GenBank/DDBJ databases">
        <authorList>
            <consortium name="Lawrence Berkeley National Laboratory"/>
            <person name="Steindorff A."/>
            <person name="Hensen N."/>
            <person name="Bonometti L."/>
            <person name="Westerberg I."/>
            <person name="Brannstrom I.O."/>
            <person name="Guillou S."/>
            <person name="Cros-Aarteil S."/>
            <person name="Calhoun S."/>
            <person name="Haridas S."/>
            <person name="Kuo A."/>
            <person name="Mondo S."/>
            <person name="Pangilinan J."/>
            <person name="Riley R."/>
            <person name="Labutti K."/>
            <person name="Andreopoulos B."/>
            <person name="Lipzen A."/>
            <person name="Chen C."/>
            <person name="Yanf M."/>
            <person name="Daum C."/>
            <person name="Ng V."/>
            <person name="Clum A."/>
            <person name="Ohm R."/>
            <person name="Martin F."/>
            <person name="Silar P."/>
            <person name="Natvig D."/>
            <person name="Lalanne C."/>
            <person name="Gautier V."/>
            <person name="Ament-Velasquez S.L."/>
            <person name="Kruys A."/>
            <person name="Hutchinson M.I."/>
            <person name="Powell A.J."/>
            <person name="Barry K."/>
            <person name="Miller A.N."/>
            <person name="Grigoriev I.V."/>
            <person name="Debuchy R."/>
            <person name="Gladieux P."/>
            <person name="Thoren M.H."/>
            <person name="Johannesson H."/>
        </authorList>
    </citation>
    <scope>NUCLEOTIDE SEQUENCE</scope>
    <source>
        <strain evidence="2">PSN309</strain>
    </source>
</reference>
<comment type="caution">
    <text evidence="2">The sequence shown here is derived from an EMBL/GenBank/DDBJ whole genome shotgun (WGS) entry which is preliminary data.</text>
</comment>
<dbReference type="Gene3D" id="3.40.140.10">
    <property type="entry name" value="Cytidine Deaminase, domain 2"/>
    <property type="match status" value="1"/>
</dbReference>
<protein>
    <recommendedName>
        <fullName evidence="4">CMP/dCMP-type deaminase domain-containing protein</fullName>
    </recommendedName>
</protein>